<dbReference type="InterPro" id="IPR030395">
    <property type="entry name" value="GP_PDE_dom"/>
</dbReference>
<evidence type="ECO:0000313" key="2">
    <source>
        <dbReference type="EMBL" id="SFI30502.1"/>
    </source>
</evidence>
<dbReference type="PROSITE" id="PS51704">
    <property type="entry name" value="GP_PDE"/>
    <property type="match status" value="1"/>
</dbReference>
<dbReference type="PANTHER" id="PTHR46320">
    <property type="entry name" value="GLYCEROPHOSPHODIESTER PHOSPHODIESTERASE 1"/>
    <property type="match status" value="1"/>
</dbReference>
<name>A0A1I3H4J6_9SPHI</name>
<reference evidence="2 3" key="1">
    <citation type="submission" date="2016-10" db="EMBL/GenBank/DDBJ databases">
        <authorList>
            <person name="de Groot N.N."/>
        </authorList>
    </citation>
    <scope>NUCLEOTIDE SEQUENCE [LARGE SCALE GENOMIC DNA]</scope>
    <source>
        <strain evidence="2 3">RK1</strain>
    </source>
</reference>
<feature type="domain" description="GP-PDE" evidence="1">
    <location>
        <begin position="48"/>
        <end position="295"/>
    </location>
</feature>
<dbReference type="OrthoDB" id="384721at2"/>
<dbReference type="AlphaFoldDB" id="A0A1I3H4J6"/>
<organism evidence="2 3">
    <name type="scientific">Parapedobacter indicus</name>
    <dbReference type="NCBI Taxonomy" id="1477437"/>
    <lineage>
        <taxon>Bacteria</taxon>
        <taxon>Pseudomonadati</taxon>
        <taxon>Bacteroidota</taxon>
        <taxon>Sphingobacteriia</taxon>
        <taxon>Sphingobacteriales</taxon>
        <taxon>Sphingobacteriaceae</taxon>
        <taxon>Parapedobacter</taxon>
    </lineage>
</organism>
<dbReference type="GO" id="GO:0005886">
    <property type="term" value="C:plasma membrane"/>
    <property type="evidence" value="ECO:0007669"/>
    <property type="project" value="TreeGrafter"/>
</dbReference>
<dbReference type="STRING" id="1477437.SAMN05444682_103217"/>
<accession>A0A1I3H4J6</accession>
<dbReference type="Gene3D" id="3.20.20.190">
    <property type="entry name" value="Phosphatidylinositol (PI) phosphodiesterase"/>
    <property type="match status" value="1"/>
</dbReference>
<dbReference type="GO" id="GO:0070291">
    <property type="term" value="P:N-acylethanolamine metabolic process"/>
    <property type="evidence" value="ECO:0007669"/>
    <property type="project" value="TreeGrafter"/>
</dbReference>
<dbReference type="RefSeq" id="WP_090626011.1">
    <property type="nucleotide sequence ID" value="NZ_FOQO01000003.1"/>
</dbReference>
<dbReference type="CDD" id="cd08566">
    <property type="entry name" value="GDPD_AtGDE_like"/>
    <property type="match status" value="1"/>
</dbReference>
<dbReference type="SUPFAM" id="SSF51695">
    <property type="entry name" value="PLC-like phosphodiesterases"/>
    <property type="match status" value="1"/>
</dbReference>
<sequence>MGRQVVYSFVVLFLLSAYAYGQPRLHVIDLPSPAELHTFFRYEPQGMVLVSAHRGGPGKGYPENCIATFEHMLSKTRAMIEIDPRFTKDGQIVLMHDPTLNRTTNGTGKVSDYTLQELKGLRLKDTEGNLTDYQIPTLDEVLQWAKGKTILVIDEKDVPMKVRIRKITEHKAEAYATVIAYSVADIQEAYALNPAVMMEVMAGKPSQLDALDTCGVPWQNMIAFISHNLPVDTAMVEQIHKRGALCMQGSSRNVDKQFVAGEIDAATLQEGYQMILHSGVDIIEADLPIEAGKAINVVNSERNVNSPYWKN</sequence>
<evidence type="ECO:0000259" key="1">
    <source>
        <dbReference type="PROSITE" id="PS51704"/>
    </source>
</evidence>
<dbReference type="EMBL" id="FOQO01000003">
    <property type="protein sequence ID" value="SFI30502.1"/>
    <property type="molecule type" value="Genomic_DNA"/>
</dbReference>
<evidence type="ECO:0000313" key="3">
    <source>
        <dbReference type="Proteomes" id="UP000198670"/>
    </source>
</evidence>
<dbReference type="GO" id="GO:0006644">
    <property type="term" value="P:phospholipid metabolic process"/>
    <property type="evidence" value="ECO:0007669"/>
    <property type="project" value="TreeGrafter"/>
</dbReference>
<proteinExistence type="predicted"/>
<dbReference type="GO" id="GO:0006580">
    <property type="term" value="P:ethanolamine metabolic process"/>
    <property type="evidence" value="ECO:0007669"/>
    <property type="project" value="TreeGrafter"/>
</dbReference>
<keyword evidence="3" id="KW-1185">Reference proteome</keyword>
<dbReference type="Pfam" id="PF03009">
    <property type="entry name" value="GDPD"/>
    <property type="match status" value="1"/>
</dbReference>
<dbReference type="Proteomes" id="UP000198670">
    <property type="component" value="Unassembled WGS sequence"/>
</dbReference>
<dbReference type="GO" id="GO:0008889">
    <property type="term" value="F:glycerophosphodiester phosphodiesterase activity"/>
    <property type="evidence" value="ECO:0007669"/>
    <property type="project" value="TreeGrafter"/>
</dbReference>
<dbReference type="PANTHER" id="PTHR46320:SF1">
    <property type="entry name" value="GLYCEROPHOSPHODIESTER PHOSPHODIESTERASE 1"/>
    <property type="match status" value="1"/>
</dbReference>
<gene>
    <name evidence="2" type="ORF">SAMN05444682_103217</name>
</gene>
<dbReference type="InterPro" id="IPR017946">
    <property type="entry name" value="PLC-like_Pdiesterase_TIM-brl"/>
</dbReference>
<protein>
    <submittedName>
        <fullName evidence="2">Glycerophosphoryl diester phosphodiesterase</fullName>
    </submittedName>
</protein>